<name>A0A6J6SA69_9ZZZZ</name>
<dbReference type="Pfam" id="PF07690">
    <property type="entry name" value="MFS_1"/>
    <property type="match status" value="2"/>
</dbReference>
<dbReference type="InterPro" id="IPR020846">
    <property type="entry name" value="MFS_dom"/>
</dbReference>
<organism evidence="3">
    <name type="scientific">freshwater metagenome</name>
    <dbReference type="NCBI Taxonomy" id="449393"/>
    <lineage>
        <taxon>unclassified sequences</taxon>
        <taxon>metagenomes</taxon>
        <taxon>ecological metagenomes</taxon>
    </lineage>
</organism>
<dbReference type="Gene3D" id="1.20.1250.20">
    <property type="entry name" value="MFS general substrate transporter like domains"/>
    <property type="match status" value="2"/>
</dbReference>
<feature type="transmembrane region" description="Helical" evidence="1">
    <location>
        <begin position="143"/>
        <end position="161"/>
    </location>
</feature>
<dbReference type="PANTHER" id="PTHR11360:SF308">
    <property type="entry name" value="BLL3089 PROTEIN"/>
    <property type="match status" value="1"/>
</dbReference>
<feature type="domain" description="Major facilitator superfamily (MFS) profile" evidence="2">
    <location>
        <begin position="42"/>
        <end position="432"/>
    </location>
</feature>
<feature type="transmembrane region" description="Helical" evidence="1">
    <location>
        <begin position="77"/>
        <end position="97"/>
    </location>
</feature>
<keyword evidence="1" id="KW-0812">Transmembrane</keyword>
<dbReference type="SUPFAM" id="SSF103473">
    <property type="entry name" value="MFS general substrate transporter"/>
    <property type="match status" value="1"/>
</dbReference>
<protein>
    <submittedName>
        <fullName evidence="3">Unannotated protein</fullName>
    </submittedName>
</protein>
<dbReference type="InterPro" id="IPR050327">
    <property type="entry name" value="Proton-linked_MCT"/>
</dbReference>
<dbReference type="PROSITE" id="PS50850">
    <property type="entry name" value="MFS"/>
    <property type="match status" value="1"/>
</dbReference>
<reference evidence="3" key="1">
    <citation type="submission" date="2020-05" db="EMBL/GenBank/DDBJ databases">
        <authorList>
            <person name="Chiriac C."/>
            <person name="Salcher M."/>
            <person name="Ghai R."/>
            <person name="Kavagutti S V."/>
        </authorList>
    </citation>
    <scope>NUCLEOTIDE SEQUENCE</scope>
</reference>
<feature type="transmembrane region" description="Helical" evidence="1">
    <location>
        <begin position="168"/>
        <end position="191"/>
    </location>
</feature>
<keyword evidence="1" id="KW-1133">Transmembrane helix</keyword>
<evidence type="ECO:0000256" key="1">
    <source>
        <dbReference type="SAM" id="Phobius"/>
    </source>
</evidence>
<proteinExistence type="predicted"/>
<feature type="transmembrane region" description="Helical" evidence="1">
    <location>
        <begin position="287"/>
        <end position="312"/>
    </location>
</feature>
<feature type="transmembrane region" description="Helical" evidence="1">
    <location>
        <begin position="258"/>
        <end position="281"/>
    </location>
</feature>
<dbReference type="InterPro" id="IPR011701">
    <property type="entry name" value="MFS"/>
</dbReference>
<feature type="transmembrane region" description="Helical" evidence="1">
    <location>
        <begin position="197"/>
        <end position="217"/>
    </location>
</feature>
<keyword evidence="1" id="KW-0472">Membrane</keyword>
<dbReference type="PANTHER" id="PTHR11360">
    <property type="entry name" value="MONOCARBOXYLATE TRANSPORTER"/>
    <property type="match status" value="1"/>
</dbReference>
<evidence type="ECO:0000313" key="3">
    <source>
        <dbReference type="EMBL" id="CAB4731764.1"/>
    </source>
</evidence>
<feature type="transmembrane region" description="Helical" evidence="1">
    <location>
        <begin position="343"/>
        <end position="364"/>
    </location>
</feature>
<accession>A0A6J6SA69</accession>
<dbReference type="GO" id="GO:0022857">
    <property type="term" value="F:transmembrane transporter activity"/>
    <property type="evidence" value="ECO:0007669"/>
    <property type="project" value="InterPro"/>
</dbReference>
<feature type="transmembrane region" description="Helical" evidence="1">
    <location>
        <begin position="109"/>
        <end position="137"/>
    </location>
</feature>
<evidence type="ECO:0000259" key="2">
    <source>
        <dbReference type="PROSITE" id="PS50850"/>
    </source>
</evidence>
<sequence>MHGLPGERSHDSRGVARLTETVSMPTAAATHRRVYRRHQWRTLALATAAFAASAPGQSFLISVFVDDFLAGTGLTRTTFSLLYAAGTVVSAVAMTALGRVVDHRGLRAAWILVSLGLALACALASVAAGAALAFVALALLRTSGQGSFTLIGTLLVAGSFGRRRGQAVAVANLGVTLASVATPPLVALLIVQTDWRVAYRVLALVLLLLVLPLAVLVRPGPPRRPAVSGGSTAMAPFPSAVRPGPLGLQVPTAGTTRLLVVLAVPPLIGTAVTFHAVSLLAARDIGYLAASSMVGLLGLCSALGVVLAGVVVDRISTRTGLVLLSAVELVAVLIILVPTPAAATAGFAVLGLGMGGVGVLNGTVWARTFGTAGLGRVQGLAQSSMIAAAAVAPLLPALSLGLTDSHHPGLLVLATLAVAAVALATRPCPAPPPDHRAASRPDHEGAH</sequence>
<feature type="transmembrane region" description="Helical" evidence="1">
    <location>
        <begin position="42"/>
        <end position="65"/>
    </location>
</feature>
<dbReference type="AlphaFoldDB" id="A0A6J6SA69"/>
<dbReference type="InterPro" id="IPR036259">
    <property type="entry name" value="MFS_trans_sf"/>
</dbReference>
<gene>
    <name evidence="3" type="ORF">UFOPK2761_00557</name>
</gene>
<dbReference type="EMBL" id="CAEZYQ010000003">
    <property type="protein sequence ID" value="CAB4731764.1"/>
    <property type="molecule type" value="Genomic_DNA"/>
</dbReference>
<feature type="transmembrane region" description="Helical" evidence="1">
    <location>
        <begin position="319"/>
        <end position="337"/>
    </location>
</feature>